<dbReference type="Proteomes" id="UP000789595">
    <property type="component" value="Unassembled WGS sequence"/>
</dbReference>
<dbReference type="EMBL" id="CAKKNE010000003">
    <property type="protein sequence ID" value="CAH0371865.1"/>
    <property type="molecule type" value="Genomic_DNA"/>
</dbReference>
<evidence type="ECO:0000313" key="2">
    <source>
        <dbReference type="Proteomes" id="UP000789595"/>
    </source>
</evidence>
<feature type="non-terminal residue" evidence="1">
    <location>
        <position position="106"/>
    </location>
</feature>
<organism evidence="1 2">
    <name type="scientific">Pelagomonas calceolata</name>
    <dbReference type="NCBI Taxonomy" id="35677"/>
    <lineage>
        <taxon>Eukaryota</taxon>
        <taxon>Sar</taxon>
        <taxon>Stramenopiles</taxon>
        <taxon>Ochrophyta</taxon>
        <taxon>Pelagophyceae</taxon>
        <taxon>Pelagomonadales</taxon>
        <taxon>Pelagomonadaceae</taxon>
        <taxon>Pelagomonas</taxon>
    </lineage>
</organism>
<feature type="non-terminal residue" evidence="1">
    <location>
        <position position="1"/>
    </location>
</feature>
<evidence type="ECO:0000313" key="1">
    <source>
        <dbReference type="EMBL" id="CAH0371865.1"/>
    </source>
</evidence>
<sequence length="106" mass="12222">QAYYVVSPAQANHWSIPVAPCNADSSNWYMPGTTNLLYLKLETKARKSWRLSHKASKIQILHPLWTDFTPTVEKMFILFAQFGKLSQMLVYPLQYIPLGTDLTQFD</sequence>
<accession>A0A8J2WKL0</accession>
<reference evidence="1" key="1">
    <citation type="submission" date="2021-11" db="EMBL/GenBank/DDBJ databases">
        <authorList>
            <consortium name="Genoscope - CEA"/>
            <person name="William W."/>
        </authorList>
    </citation>
    <scope>NUCLEOTIDE SEQUENCE</scope>
</reference>
<dbReference type="AlphaFoldDB" id="A0A8J2WKL0"/>
<protein>
    <submittedName>
        <fullName evidence="1">Uncharacterized protein</fullName>
    </submittedName>
</protein>
<name>A0A8J2WKL0_9STRA</name>
<comment type="caution">
    <text evidence="1">The sequence shown here is derived from an EMBL/GenBank/DDBJ whole genome shotgun (WGS) entry which is preliminary data.</text>
</comment>
<keyword evidence="2" id="KW-1185">Reference proteome</keyword>
<gene>
    <name evidence="1" type="ORF">PECAL_3P18230</name>
</gene>
<proteinExistence type="predicted"/>